<dbReference type="Pfam" id="PF00491">
    <property type="entry name" value="Arginase"/>
    <property type="match status" value="1"/>
</dbReference>
<reference evidence="5" key="1">
    <citation type="submission" date="2016-10" db="EMBL/GenBank/DDBJ databases">
        <authorList>
            <person name="Varghese N."/>
            <person name="Submissions S."/>
        </authorList>
    </citation>
    <scope>NUCLEOTIDE SEQUENCE [LARGE SCALE GENOMIC DNA]</scope>
    <source>
        <strain evidence="5">DSM 23313</strain>
    </source>
</reference>
<dbReference type="SUPFAM" id="SSF52768">
    <property type="entry name" value="Arginase/deacetylase"/>
    <property type="match status" value="1"/>
</dbReference>
<evidence type="ECO:0000256" key="1">
    <source>
        <dbReference type="ARBA" id="ARBA00022723"/>
    </source>
</evidence>
<keyword evidence="1" id="KW-0479">Metal-binding</keyword>
<dbReference type="RefSeq" id="WP_090405067.1">
    <property type="nucleotide sequence ID" value="NZ_FNDQ01000002.1"/>
</dbReference>
<evidence type="ECO:0000256" key="2">
    <source>
        <dbReference type="ARBA" id="ARBA00022801"/>
    </source>
</evidence>
<dbReference type="GO" id="GO:0046872">
    <property type="term" value="F:metal ion binding"/>
    <property type="evidence" value="ECO:0007669"/>
    <property type="project" value="UniProtKB-KW"/>
</dbReference>
<dbReference type="Proteomes" id="UP000243588">
    <property type="component" value="Unassembled WGS sequence"/>
</dbReference>
<proteinExistence type="inferred from homology"/>
<dbReference type="GO" id="GO:0008783">
    <property type="term" value="F:agmatinase activity"/>
    <property type="evidence" value="ECO:0007669"/>
    <property type="project" value="TreeGrafter"/>
</dbReference>
<dbReference type="EMBL" id="FNDQ01000002">
    <property type="protein sequence ID" value="SDH32877.1"/>
    <property type="molecule type" value="Genomic_DNA"/>
</dbReference>
<organism evidence="4 5">
    <name type="scientific">Myroides phaeus</name>
    <dbReference type="NCBI Taxonomy" id="702745"/>
    <lineage>
        <taxon>Bacteria</taxon>
        <taxon>Pseudomonadati</taxon>
        <taxon>Bacteroidota</taxon>
        <taxon>Flavobacteriia</taxon>
        <taxon>Flavobacteriales</taxon>
        <taxon>Flavobacteriaceae</taxon>
        <taxon>Myroides</taxon>
    </lineage>
</organism>
<comment type="similarity">
    <text evidence="3">Belongs to the arginase family.</text>
</comment>
<sequence length="380" mass="43520">MLYELLRPIGDELINFIDGLPSQSLGKKITFFSGGNFENYSRYRIAIIGVIDNRGFNNDDDIVDLSKIRKAFYALFPGNWSTNMIDLGDILPGEQLQDTYFLLKTLVGDLVKNGVIPIVIGGSQDMTYAIYRGYDKLEQMVNLVSIDAKLDLAKEGSFPAESFLSRIIMEEPVNLFNFSNIGYQTYFNAQEEIDLIESLYFEAYRVGEITKNIKLAEPVLRDADIISIDMGVVKSGDSGNFDFFNPNGFDGKEICSLARYSGLSDRVSSFGIFNYNNNKNETLLIAQILWYFVEGVNFRSNEYPFVSKESYLKYIVPVEGYDDLIFFKSDVSERWWVEAPVFFNNTEKKVLLPCSYDDYELAISQNVPERWWRTLKKSLL</sequence>
<gene>
    <name evidence="4" type="ORF">SAMN05421818_10278</name>
</gene>
<protein>
    <submittedName>
        <fullName evidence="4">Arginase family enzyme</fullName>
    </submittedName>
</protein>
<dbReference type="PANTHER" id="PTHR11358:SF26">
    <property type="entry name" value="GUANIDINO ACID HYDROLASE, MITOCHONDRIAL"/>
    <property type="match status" value="1"/>
</dbReference>
<dbReference type="Gene3D" id="3.40.800.10">
    <property type="entry name" value="Ureohydrolase domain"/>
    <property type="match status" value="1"/>
</dbReference>
<dbReference type="AlphaFoldDB" id="A0A1G8BI34"/>
<dbReference type="InterPro" id="IPR023696">
    <property type="entry name" value="Ureohydrolase_dom_sf"/>
</dbReference>
<name>A0A1G8BI34_9FLAO</name>
<dbReference type="InterPro" id="IPR006035">
    <property type="entry name" value="Ureohydrolase"/>
</dbReference>
<dbReference type="GO" id="GO:0033389">
    <property type="term" value="P:putrescine biosynthetic process from arginine, via agmatine"/>
    <property type="evidence" value="ECO:0007669"/>
    <property type="project" value="TreeGrafter"/>
</dbReference>
<dbReference type="PROSITE" id="PS51409">
    <property type="entry name" value="ARGINASE_2"/>
    <property type="match status" value="1"/>
</dbReference>
<dbReference type="PANTHER" id="PTHR11358">
    <property type="entry name" value="ARGINASE/AGMATINASE"/>
    <property type="match status" value="1"/>
</dbReference>
<keyword evidence="2" id="KW-0378">Hydrolase</keyword>
<evidence type="ECO:0000256" key="3">
    <source>
        <dbReference type="PROSITE-ProRule" id="PRU00742"/>
    </source>
</evidence>
<dbReference type="STRING" id="702745.SAMN05421818_10278"/>
<evidence type="ECO:0000313" key="5">
    <source>
        <dbReference type="Proteomes" id="UP000243588"/>
    </source>
</evidence>
<accession>A0A1G8BI34</accession>
<dbReference type="CDD" id="cd09988">
    <property type="entry name" value="Formimidoylglutamase"/>
    <property type="match status" value="1"/>
</dbReference>
<evidence type="ECO:0000313" key="4">
    <source>
        <dbReference type="EMBL" id="SDH32877.1"/>
    </source>
</evidence>
<keyword evidence="5" id="KW-1185">Reference proteome</keyword>